<reference evidence="5 6" key="2">
    <citation type="journal article" date="2019" name="G3 (Bethesda)">
        <title>Hybrid Assembly of the Genome of the Entomopathogenic Nematode Steinernema carpocapsae Identifies the X-Chromosome.</title>
        <authorList>
            <person name="Serra L."/>
            <person name="Macchietto M."/>
            <person name="Macias-Munoz A."/>
            <person name="McGill C.J."/>
            <person name="Rodriguez I.M."/>
            <person name="Rodriguez B."/>
            <person name="Murad R."/>
            <person name="Mortazavi A."/>
        </authorList>
    </citation>
    <scope>NUCLEOTIDE SEQUENCE [LARGE SCALE GENOMIC DNA]</scope>
    <source>
        <strain evidence="5 6">ALL</strain>
    </source>
</reference>
<dbReference type="GO" id="GO:0048255">
    <property type="term" value="P:mRNA stabilization"/>
    <property type="evidence" value="ECO:0007669"/>
    <property type="project" value="InterPro"/>
</dbReference>
<dbReference type="Pfam" id="PF21071">
    <property type="entry name" value="LARP1_HEAT"/>
    <property type="match status" value="1"/>
</dbReference>
<dbReference type="InterPro" id="IPR006607">
    <property type="entry name" value="DM15"/>
</dbReference>
<dbReference type="SUPFAM" id="SSF46785">
    <property type="entry name" value="Winged helix' DNA-binding domain"/>
    <property type="match status" value="1"/>
</dbReference>
<dbReference type="Proteomes" id="UP000298663">
    <property type="component" value="Unassembled WGS sequence"/>
</dbReference>
<dbReference type="SMART" id="SM00684">
    <property type="entry name" value="DM15"/>
    <property type="match status" value="3"/>
</dbReference>
<sequence length="797" mass="90491">MKGGRAQVRRPQRQQPQQQQQPSHHQNQGWQNRRGYRHPHAPAPLSREEQTALGPLPNWDEAGEEDNFDYMGFRDNLYAQQAQENNNLAQLPSNAPVYFPSGIPVCYDQQPYQDVVYAQPMVNSYHGYANCYSPQMAPFGNYYQPVMAYEPVFYDSAQSVYSPGLTASPGLVMSPVIFEEGDVKTYVRKQVEYYFSEDNLKADFFMRRRMDDEGFLPLSLIASFPRVRSLTADLDLIAGGLEGSEIVEISTTDGYKVRARDHPTQWPLAYGAPVSDSSRSHSISSVPNSPPSQPVKAEKPVQETTLSTEKPSEVPKQEAAKKPAQPKETVKSIVSVSLHSILTNAKAEPKVEQEVWKEVKTKKSKKGGRPSGSSRNYGRATSIQQTSDLDFQFDDEIDEVSAKSNKRSETGSSESIEDICDANINKLIIVTQTPPASNKRQYDRTGDFSKRAERLQRLHEEVELGLRRYEDELWSEMDVVEHIPNPAKVDTLPEEGWPQMKEDGEEKVALASEFSVSNTHPVPTTAIASVWTQKAMERAAARAAAAPKSPMTKREAKEKPMQRFYPTKTPVLPDSKFPRKQKTRHSENPPVELPVGWVLGARSHTTSMNKDESVMEELASRLPPSHASVSLLRENGFIQTVYTEWHAQCLKQRSALGFDVPEMNTLYRFWSFFLRDNFNRNMYNEFKQLALEDAEAGYRYGLEALFRFYNYGLQKKFRPQIYIDFQKETLADVNRGQLYGIEKFYAFLKYYKHSKRLDVNPDLAAEMAKYKKLDDFAVNPAAAAKRELESEAKAASK</sequence>
<protein>
    <recommendedName>
        <fullName evidence="4">HTH La-type RNA-binding domain-containing protein</fullName>
    </recommendedName>
</protein>
<dbReference type="InterPro" id="IPR006630">
    <property type="entry name" value="La_HTH"/>
</dbReference>
<dbReference type="AlphaFoldDB" id="A0A4U5N536"/>
<feature type="compositionally biased region" description="Low complexity" evidence="3">
    <location>
        <begin position="13"/>
        <end position="22"/>
    </location>
</feature>
<dbReference type="SMART" id="SM00715">
    <property type="entry name" value="LA"/>
    <property type="match status" value="1"/>
</dbReference>
<dbReference type="EMBL" id="AZBU02000005">
    <property type="protein sequence ID" value="TKR77667.1"/>
    <property type="molecule type" value="Genomic_DNA"/>
</dbReference>
<accession>A0A4U5N536</accession>
<dbReference type="STRING" id="34508.A0A4U5N536"/>
<dbReference type="OrthoDB" id="340227at2759"/>
<keyword evidence="1 2" id="KW-0694">RNA-binding</keyword>
<dbReference type="Pfam" id="PF05383">
    <property type="entry name" value="La"/>
    <property type="match status" value="1"/>
</dbReference>
<dbReference type="Gene3D" id="1.10.10.10">
    <property type="entry name" value="Winged helix-like DNA-binding domain superfamily/Winged helix DNA-binding domain"/>
    <property type="match status" value="1"/>
</dbReference>
<name>A0A4U5N536_STECR</name>
<feature type="compositionally biased region" description="Basic and acidic residues" evidence="3">
    <location>
        <begin position="347"/>
        <end position="361"/>
    </location>
</feature>
<evidence type="ECO:0000256" key="2">
    <source>
        <dbReference type="PROSITE-ProRule" id="PRU00332"/>
    </source>
</evidence>
<evidence type="ECO:0000313" key="5">
    <source>
        <dbReference type="EMBL" id="TKR77667.1"/>
    </source>
</evidence>
<evidence type="ECO:0000259" key="4">
    <source>
        <dbReference type="PROSITE" id="PS50961"/>
    </source>
</evidence>
<feature type="compositionally biased region" description="Low complexity" evidence="3">
    <location>
        <begin position="273"/>
        <end position="287"/>
    </location>
</feature>
<gene>
    <name evidence="5" type="ORF">L596_018594</name>
</gene>
<dbReference type="InterPro" id="IPR045180">
    <property type="entry name" value="La_dom_prot"/>
</dbReference>
<evidence type="ECO:0000256" key="3">
    <source>
        <dbReference type="SAM" id="MobiDB-lite"/>
    </source>
</evidence>
<dbReference type="PROSITE" id="PS50961">
    <property type="entry name" value="HTH_LA"/>
    <property type="match status" value="1"/>
</dbReference>
<dbReference type="GO" id="GO:0005829">
    <property type="term" value="C:cytosol"/>
    <property type="evidence" value="ECO:0007669"/>
    <property type="project" value="TreeGrafter"/>
</dbReference>
<feature type="compositionally biased region" description="Basic and acidic residues" evidence="3">
    <location>
        <begin position="310"/>
        <end position="321"/>
    </location>
</feature>
<feature type="compositionally biased region" description="Polar residues" evidence="3">
    <location>
        <begin position="379"/>
        <end position="389"/>
    </location>
</feature>
<dbReference type="GO" id="GO:0010494">
    <property type="term" value="C:cytoplasmic stress granule"/>
    <property type="evidence" value="ECO:0007669"/>
    <property type="project" value="TreeGrafter"/>
</dbReference>
<evidence type="ECO:0000313" key="6">
    <source>
        <dbReference type="Proteomes" id="UP000298663"/>
    </source>
</evidence>
<feature type="region of interest" description="Disordered" evidence="3">
    <location>
        <begin position="347"/>
        <end position="392"/>
    </location>
</feature>
<comment type="caution">
    <text evidence="5">The sequence shown here is derived from an EMBL/GenBank/DDBJ whole genome shotgun (WGS) entry which is preliminary data.</text>
</comment>
<dbReference type="InterPro" id="IPR036390">
    <property type="entry name" value="WH_DNA-bd_sf"/>
</dbReference>
<organism evidence="5 6">
    <name type="scientific">Steinernema carpocapsae</name>
    <name type="common">Entomopathogenic nematode</name>
    <dbReference type="NCBI Taxonomy" id="34508"/>
    <lineage>
        <taxon>Eukaryota</taxon>
        <taxon>Metazoa</taxon>
        <taxon>Ecdysozoa</taxon>
        <taxon>Nematoda</taxon>
        <taxon>Chromadorea</taxon>
        <taxon>Rhabditida</taxon>
        <taxon>Tylenchina</taxon>
        <taxon>Panagrolaimomorpha</taxon>
        <taxon>Strongyloidoidea</taxon>
        <taxon>Steinernematidae</taxon>
        <taxon>Steinernema</taxon>
    </lineage>
</organism>
<feature type="domain" description="HTH La-type RNA-binding" evidence="4">
    <location>
        <begin position="177"/>
        <end position="266"/>
    </location>
</feature>
<feature type="region of interest" description="Disordered" evidence="3">
    <location>
        <begin position="565"/>
        <end position="593"/>
    </location>
</feature>
<keyword evidence="6" id="KW-1185">Reference proteome</keyword>
<dbReference type="PANTHER" id="PTHR22792:SF132">
    <property type="entry name" value="LA-RELATED PROTEIN 1"/>
    <property type="match status" value="1"/>
</dbReference>
<reference evidence="5 6" key="1">
    <citation type="journal article" date="2015" name="Genome Biol.">
        <title>Comparative genomics of Steinernema reveals deeply conserved gene regulatory networks.</title>
        <authorList>
            <person name="Dillman A.R."/>
            <person name="Macchietto M."/>
            <person name="Porter C.F."/>
            <person name="Rogers A."/>
            <person name="Williams B."/>
            <person name="Antoshechkin I."/>
            <person name="Lee M.M."/>
            <person name="Goodwin Z."/>
            <person name="Lu X."/>
            <person name="Lewis E.E."/>
            <person name="Goodrich-Blair H."/>
            <person name="Stock S.P."/>
            <person name="Adams B.J."/>
            <person name="Sternberg P.W."/>
            <person name="Mortazavi A."/>
        </authorList>
    </citation>
    <scope>NUCLEOTIDE SEQUENCE [LARGE SCALE GENOMIC DNA]</scope>
    <source>
        <strain evidence="5 6">ALL</strain>
    </source>
</reference>
<feature type="region of interest" description="Disordered" evidence="3">
    <location>
        <begin position="268"/>
        <end position="330"/>
    </location>
</feature>
<evidence type="ECO:0000256" key="1">
    <source>
        <dbReference type="ARBA" id="ARBA00022884"/>
    </source>
</evidence>
<dbReference type="GO" id="GO:0045727">
    <property type="term" value="P:positive regulation of translation"/>
    <property type="evidence" value="ECO:0007669"/>
    <property type="project" value="TreeGrafter"/>
</dbReference>
<proteinExistence type="predicted"/>
<dbReference type="PANTHER" id="PTHR22792">
    <property type="entry name" value="LUPUS LA PROTEIN-RELATED"/>
    <property type="match status" value="1"/>
</dbReference>
<dbReference type="GO" id="GO:0000339">
    <property type="term" value="F:RNA cap binding"/>
    <property type="evidence" value="ECO:0007669"/>
    <property type="project" value="InterPro"/>
</dbReference>
<feature type="region of interest" description="Disordered" evidence="3">
    <location>
        <begin position="1"/>
        <end position="66"/>
    </location>
</feature>
<dbReference type="InterPro" id="IPR036388">
    <property type="entry name" value="WH-like_DNA-bd_sf"/>
</dbReference>